<sequence>MTPPYRVLYNVLMDDISAGYERLAELQVKKVNGVEVENLKHLRCLVEECTEEFLRFDLDDERVIVLNYESAKIATSRILRRHRIPSAVSADLINEVKEDDDSKVELACLN</sequence>
<name>A0A7J7H6U1_CAMSI</name>
<dbReference type="AlphaFoldDB" id="A0A7J7H6U1"/>
<dbReference type="GO" id="GO:0006508">
    <property type="term" value="P:proteolysis"/>
    <property type="evidence" value="ECO:0007669"/>
    <property type="project" value="UniProtKB-KW"/>
</dbReference>
<evidence type="ECO:0000313" key="6">
    <source>
        <dbReference type="Proteomes" id="UP000593564"/>
    </source>
</evidence>
<keyword evidence="2" id="KW-0378">Hydrolase</keyword>
<reference evidence="5 6" key="2">
    <citation type="submission" date="2020-07" db="EMBL/GenBank/DDBJ databases">
        <title>Genome assembly of wild tea tree DASZ reveals pedigree and selection history of tea varieties.</title>
        <authorList>
            <person name="Zhang W."/>
        </authorList>
    </citation>
    <scope>NUCLEOTIDE SEQUENCE [LARGE SCALE GENOMIC DNA]</scope>
    <source>
        <strain evidence="6">cv. G240</strain>
        <tissue evidence="5">Leaf</tissue>
    </source>
</reference>
<dbReference type="GO" id="GO:0004252">
    <property type="term" value="F:serine-type endopeptidase activity"/>
    <property type="evidence" value="ECO:0007669"/>
    <property type="project" value="TreeGrafter"/>
</dbReference>
<dbReference type="InterPro" id="IPR046449">
    <property type="entry name" value="DEGP_PDZ_sf"/>
</dbReference>
<dbReference type="PANTHER" id="PTHR45980">
    <property type="match status" value="1"/>
</dbReference>
<dbReference type="PANTHER" id="PTHR45980:SF9">
    <property type="entry name" value="PROTEASE DO-LIKE 10, MITOCHONDRIAL-RELATED"/>
    <property type="match status" value="1"/>
</dbReference>
<dbReference type="EMBL" id="JACBKZ010000006">
    <property type="protein sequence ID" value="KAF5948225.1"/>
    <property type="molecule type" value="Genomic_DNA"/>
</dbReference>
<feature type="domain" description="Protease Do-like PDZ" evidence="4">
    <location>
        <begin position="7"/>
        <end position="91"/>
    </location>
</feature>
<evidence type="ECO:0000256" key="1">
    <source>
        <dbReference type="ARBA" id="ARBA00022670"/>
    </source>
</evidence>
<comment type="caution">
    <text evidence="5">The sequence shown here is derived from an EMBL/GenBank/DDBJ whole genome shotgun (WGS) entry which is preliminary data.</text>
</comment>
<keyword evidence="6" id="KW-1185">Reference proteome</keyword>
<keyword evidence="3" id="KW-0720">Serine protease</keyword>
<protein>
    <recommendedName>
        <fullName evidence="4">Protease Do-like PDZ domain-containing protein</fullName>
    </recommendedName>
</protein>
<dbReference type="InterPro" id="IPR041517">
    <property type="entry name" value="DEGP_PDZ"/>
</dbReference>
<evidence type="ECO:0000256" key="2">
    <source>
        <dbReference type="ARBA" id="ARBA00022801"/>
    </source>
</evidence>
<gene>
    <name evidence="5" type="ORF">HYC85_014182</name>
</gene>
<keyword evidence="1" id="KW-0645">Protease</keyword>
<accession>A0A7J7H6U1</accession>
<reference evidence="6" key="1">
    <citation type="journal article" date="2020" name="Nat. Commun.">
        <title>Genome assembly of wild tea tree DASZ reveals pedigree and selection history of tea varieties.</title>
        <authorList>
            <person name="Zhang W."/>
            <person name="Zhang Y."/>
            <person name="Qiu H."/>
            <person name="Guo Y."/>
            <person name="Wan H."/>
            <person name="Zhang X."/>
            <person name="Scossa F."/>
            <person name="Alseekh S."/>
            <person name="Zhang Q."/>
            <person name="Wang P."/>
            <person name="Xu L."/>
            <person name="Schmidt M.H."/>
            <person name="Jia X."/>
            <person name="Li D."/>
            <person name="Zhu A."/>
            <person name="Guo F."/>
            <person name="Chen W."/>
            <person name="Ni D."/>
            <person name="Usadel B."/>
            <person name="Fernie A.R."/>
            <person name="Wen W."/>
        </authorList>
    </citation>
    <scope>NUCLEOTIDE SEQUENCE [LARGE SCALE GENOMIC DNA]</scope>
    <source>
        <strain evidence="6">cv. G240</strain>
    </source>
</reference>
<organism evidence="5 6">
    <name type="scientific">Camellia sinensis</name>
    <name type="common">Tea plant</name>
    <name type="synonym">Thea sinensis</name>
    <dbReference type="NCBI Taxonomy" id="4442"/>
    <lineage>
        <taxon>Eukaryota</taxon>
        <taxon>Viridiplantae</taxon>
        <taxon>Streptophyta</taxon>
        <taxon>Embryophyta</taxon>
        <taxon>Tracheophyta</taxon>
        <taxon>Spermatophyta</taxon>
        <taxon>Magnoliopsida</taxon>
        <taxon>eudicotyledons</taxon>
        <taxon>Gunneridae</taxon>
        <taxon>Pentapetalae</taxon>
        <taxon>asterids</taxon>
        <taxon>Ericales</taxon>
        <taxon>Theaceae</taxon>
        <taxon>Camellia</taxon>
    </lineage>
</organism>
<evidence type="ECO:0000313" key="5">
    <source>
        <dbReference type="EMBL" id="KAF5948225.1"/>
    </source>
</evidence>
<evidence type="ECO:0000256" key="3">
    <source>
        <dbReference type="ARBA" id="ARBA00022825"/>
    </source>
</evidence>
<evidence type="ECO:0000259" key="4">
    <source>
        <dbReference type="Pfam" id="PF17815"/>
    </source>
</evidence>
<dbReference type="Pfam" id="PF17815">
    <property type="entry name" value="PDZ_3"/>
    <property type="match status" value="1"/>
</dbReference>
<dbReference type="Proteomes" id="UP000593564">
    <property type="component" value="Unassembled WGS sequence"/>
</dbReference>
<dbReference type="Gene3D" id="3.20.190.20">
    <property type="match status" value="1"/>
</dbReference>
<proteinExistence type="predicted"/>